<dbReference type="RefSeq" id="WP_047213586.1">
    <property type="nucleotide sequence ID" value="NZ_CP011568.3"/>
</dbReference>
<protein>
    <submittedName>
        <fullName evidence="1">Uncharacterized protein</fullName>
    </submittedName>
</protein>
<sequence length="179" mass="19160">MPFNASALQDLHQANVDLGARLGHIFLEQASRMQARTLQDAQASAAALCESMTDITGGTNAAAAMSLPMQLMGRQIEQAGNFWRNFLTGAQNHQQTVLEHLNEAMGRWQVDCIDAIERISDTTPAICAAGMVCQPLSIAAQQVFDVVTATFGGLRPVPAVTPAPADAVTPIPHRNRRVA</sequence>
<organism evidence="1 2">
    <name type="scientific">Pandoraea thiooxydans</name>
    <dbReference type="NCBI Taxonomy" id="445709"/>
    <lineage>
        <taxon>Bacteria</taxon>
        <taxon>Pseudomonadati</taxon>
        <taxon>Pseudomonadota</taxon>
        <taxon>Betaproteobacteria</taxon>
        <taxon>Burkholderiales</taxon>
        <taxon>Burkholderiaceae</taxon>
        <taxon>Pandoraea</taxon>
    </lineage>
</organism>
<reference evidence="2" key="1">
    <citation type="submission" date="2015-06" db="EMBL/GenBank/DDBJ databases">
        <authorList>
            <person name="Lim Y.L."/>
            <person name="Ee R."/>
            <person name="Yong D."/>
            <person name="How K.Y."/>
            <person name="Yin W.F."/>
            <person name="Chan K.G."/>
        </authorList>
    </citation>
    <scope>NUCLEOTIDE SEQUENCE [LARGE SCALE GENOMIC DNA]</scope>
    <source>
        <strain evidence="2">DSM 25325</strain>
    </source>
</reference>
<proteinExistence type="predicted"/>
<dbReference type="EMBL" id="CP011568">
    <property type="protein sequence ID" value="AKJ67824.1"/>
    <property type="molecule type" value="Genomic_DNA"/>
</dbReference>
<keyword evidence="2" id="KW-1185">Reference proteome</keyword>
<gene>
    <name evidence="1" type="ORF">ABW99_05945</name>
</gene>
<dbReference type="OrthoDB" id="8940657at2"/>
<dbReference type="AlphaFoldDB" id="A0A0G3EP71"/>
<dbReference type="Proteomes" id="UP000036700">
    <property type="component" value="Chromosome"/>
</dbReference>
<evidence type="ECO:0000313" key="2">
    <source>
        <dbReference type="Proteomes" id="UP000036700"/>
    </source>
</evidence>
<dbReference type="PATRIC" id="fig|445709.3.peg.1278"/>
<accession>A0A0G3EP71</accession>
<name>A0A0G3EP71_9BURK</name>
<evidence type="ECO:0000313" key="1">
    <source>
        <dbReference type="EMBL" id="AKJ67824.1"/>
    </source>
</evidence>
<dbReference type="KEGG" id="ptx:ABW99_05945"/>